<comment type="caution">
    <text evidence="1">The sequence shown here is derived from an EMBL/GenBank/DDBJ whole genome shotgun (WGS) entry which is preliminary data.</text>
</comment>
<gene>
    <name evidence="1" type="ORF">DKK78_04150</name>
</gene>
<dbReference type="Gene3D" id="3.10.180.10">
    <property type="entry name" value="2,3-Dihydroxybiphenyl 1,2-Dioxygenase, domain 1"/>
    <property type="match status" value="1"/>
</dbReference>
<evidence type="ECO:0000313" key="2">
    <source>
        <dbReference type="Proteomes" id="UP000247673"/>
    </source>
</evidence>
<dbReference type="SUPFAM" id="SSF54593">
    <property type="entry name" value="Glyoxalase/Bleomycin resistance protein/Dihydroxybiphenyl dioxygenase"/>
    <property type="match status" value="1"/>
</dbReference>
<accession>A0A2V4EAN7</accession>
<dbReference type="Proteomes" id="UP000247673">
    <property type="component" value="Unassembled WGS sequence"/>
</dbReference>
<dbReference type="Pfam" id="PF13669">
    <property type="entry name" value="Glyoxalase_4"/>
    <property type="match status" value="1"/>
</dbReference>
<dbReference type="EMBL" id="QGLO01000004">
    <property type="protein sequence ID" value="PXY91523.1"/>
    <property type="molecule type" value="Genomic_DNA"/>
</dbReference>
<organism evidence="1 2">
    <name type="scientific">Gilliamella apis</name>
    <dbReference type="NCBI Taxonomy" id="1970738"/>
    <lineage>
        <taxon>Bacteria</taxon>
        <taxon>Pseudomonadati</taxon>
        <taxon>Pseudomonadota</taxon>
        <taxon>Gammaproteobacteria</taxon>
        <taxon>Orbales</taxon>
        <taxon>Orbaceae</taxon>
        <taxon>Gilliamella</taxon>
    </lineage>
</organism>
<dbReference type="OrthoDB" id="323926at2"/>
<proteinExistence type="predicted"/>
<evidence type="ECO:0008006" key="3">
    <source>
        <dbReference type="Google" id="ProtNLM"/>
    </source>
</evidence>
<dbReference type="InterPro" id="IPR029068">
    <property type="entry name" value="Glyas_Bleomycin-R_OHBP_Dase"/>
</dbReference>
<evidence type="ECO:0000313" key="1">
    <source>
        <dbReference type="EMBL" id="PXY91523.1"/>
    </source>
</evidence>
<dbReference type="AlphaFoldDB" id="A0A2V4EAN7"/>
<name>A0A2V4EAN7_9GAMM</name>
<protein>
    <recommendedName>
        <fullName evidence="3">VOC domain-containing protein</fullName>
    </recommendedName>
</protein>
<sequence length="163" mass="18800">MAILFVLFQMKSLLKEFLLRLVIMVDLAELNLKFHHIGVATRNIEKEMSYYKMLGYKESSDYFSDPIQGIKGIFIEAEGQPPLELLENLTDKGPLTSCLEKGIKFYHFAYETNNIEEAVNSLLTTNKAMVVVPITNATYFDKICFLMLKNMMMVELVQVNKER</sequence>
<reference evidence="1 2" key="1">
    <citation type="submission" date="2018-05" db="EMBL/GenBank/DDBJ databases">
        <title>Reference genomes for bee gut microbiota database.</title>
        <authorList>
            <person name="Ellegaard K.M."/>
        </authorList>
    </citation>
    <scope>NUCLEOTIDE SEQUENCE [LARGE SCALE GENOMIC DNA]</scope>
    <source>
        <strain evidence="1 2">ESL0172</strain>
    </source>
</reference>
<keyword evidence="2" id="KW-1185">Reference proteome</keyword>